<keyword evidence="10" id="KW-0902">Two-component regulatory system</keyword>
<dbReference type="EMBL" id="RCUY01000009">
    <property type="protein sequence ID" value="RLP82359.1"/>
    <property type="molecule type" value="Genomic_DNA"/>
</dbReference>
<dbReference type="SUPFAM" id="SSF55874">
    <property type="entry name" value="ATPase domain of HSP90 chaperone/DNA topoisomerase II/histidine kinase"/>
    <property type="match status" value="1"/>
</dbReference>
<proteinExistence type="predicted"/>
<evidence type="ECO:0000256" key="10">
    <source>
        <dbReference type="ARBA" id="ARBA00023012"/>
    </source>
</evidence>
<feature type="transmembrane region" description="Helical" evidence="12">
    <location>
        <begin position="12"/>
        <end position="34"/>
    </location>
</feature>
<dbReference type="InterPro" id="IPR005467">
    <property type="entry name" value="His_kinase_dom"/>
</dbReference>
<evidence type="ECO:0000259" key="13">
    <source>
        <dbReference type="PROSITE" id="PS50109"/>
    </source>
</evidence>
<dbReference type="InterPro" id="IPR033463">
    <property type="entry name" value="sCache_3"/>
</dbReference>
<dbReference type="PRINTS" id="PR00344">
    <property type="entry name" value="BCTRLSENSOR"/>
</dbReference>
<keyword evidence="5" id="KW-0597">Phosphoprotein</keyword>
<dbReference type="PROSITE" id="PS50109">
    <property type="entry name" value="HIS_KIN"/>
    <property type="match status" value="1"/>
</dbReference>
<dbReference type="PANTHER" id="PTHR44936">
    <property type="entry name" value="SENSOR PROTEIN CREC"/>
    <property type="match status" value="1"/>
</dbReference>
<name>A0A3L7APF2_9MICO</name>
<dbReference type="AlphaFoldDB" id="A0A3L7APF2"/>
<dbReference type="Pfam" id="PF02518">
    <property type="entry name" value="HATPase_c"/>
    <property type="match status" value="1"/>
</dbReference>
<sequence length="432" mass="45152">MVQKRTRSASSSVFLALILIAVILGLAVGGLLIWDRQRAGEHEAERATEAIATTLALSPTTRQALAAVESGPAQRAEATATLQPITRTLIDRAGITYVTIMTTDGIRLTHREESQIGGFYLGTIPGTPTELTEVFDGTLGPSIRTIVPVFAPGGTELVGWVSAGVTLGTVGASIRDELPLILTLTAGLLAAGVVGALLGRHYTRRLAGDLSAADVRDATTSFESLRTLGAALRAQNHEHGNRLHTAVAMLELGRTREAITLLTETADHNQELVDSLAVPATSESTMNALLLGKTAQAAERGLDFETVIDPEAPALALSPIDAIAVVGNLIDNAFDAAASGEWPHTVHLEIRAAGAETVEISVTDSGAGFSEESRARMFDHGYSTKAAPSATRGIGLALVRDIVTRAGGHIAVDEHPTTLRVSLPAATGKDAR</sequence>
<dbReference type="Proteomes" id="UP000269438">
    <property type="component" value="Unassembled WGS sequence"/>
</dbReference>
<dbReference type="Gene3D" id="3.30.565.10">
    <property type="entry name" value="Histidine kinase-like ATPase, C-terminal domain"/>
    <property type="match status" value="1"/>
</dbReference>
<dbReference type="InterPro" id="IPR050980">
    <property type="entry name" value="2C_sensor_his_kinase"/>
</dbReference>
<gene>
    <name evidence="14" type="ORF">D9V34_11285</name>
</gene>
<dbReference type="Gene3D" id="3.30.450.20">
    <property type="entry name" value="PAS domain"/>
    <property type="match status" value="1"/>
</dbReference>
<evidence type="ECO:0000256" key="7">
    <source>
        <dbReference type="ARBA" id="ARBA00022692"/>
    </source>
</evidence>
<evidence type="ECO:0000256" key="5">
    <source>
        <dbReference type="ARBA" id="ARBA00022553"/>
    </source>
</evidence>
<accession>A0A3L7APF2</accession>
<evidence type="ECO:0000256" key="9">
    <source>
        <dbReference type="ARBA" id="ARBA00022989"/>
    </source>
</evidence>
<comment type="caution">
    <text evidence="14">The sequence shown here is derived from an EMBL/GenBank/DDBJ whole genome shotgun (WGS) entry which is preliminary data.</text>
</comment>
<keyword evidence="6" id="KW-0808">Transferase</keyword>
<organism evidence="14 15">
    <name type="scientific">Mycetocola lacteus</name>
    <dbReference type="NCBI Taxonomy" id="76637"/>
    <lineage>
        <taxon>Bacteria</taxon>
        <taxon>Bacillati</taxon>
        <taxon>Actinomycetota</taxon>
        <taxon>Actinomycetes</taxon>
        <taxon>Micrococcales</taxon>
        <taxon>Microbacteriaceae</taxon>
        <taxon>Mycetocola</taxon>
    </lineage>
</organism>
<feature type="domain" description="Histidine kinase" evidence="13">
    <location>
        <begin position="234"/>
        <end position="427"/>
    </location>
</feature>
<evidence type="ECO:0000256" key="1">
    <source>
        <dbReference type="ARBA" id="ARBA00000085"/>
    </source>
</evidence>
<dbReference type="InterPro" id="IPR003594">
    <property type="entry name" value="HATPase_dom"/>
</dbReference>
<evidence type="ECO:0000256" key="11">
    <source>
        <dbReference type="ARBA" id="ARBA00023136"/>
    </source>
</evidence>
<dbReference type="PANTHER" id="PTHR44936:SF9">
    <property type="entry name" value="SENSOR PROTEIN CREC"/>
    <property type="match status" value="1"/>
</dbReference>
<dbReference type="EC" id="2.7.13.3" evidence="3"/>
<dbReference type="Pfam" id="PF17203">
    <property type="entry name" value="sCache_3_2"/>
    <property type="match status" value="1"/>
</dbReference>
<keyword evidence="11 12" id="KW-0472">Membrane</keyword>
<evidence type="ECO:0000313" key="14">
    <source>
        <dbReference type="EMBL" id="RLP82359.1"/>
    </source>
</evidence>
<comment type="subcellular location">
    <subcellularLocation>
        <location evidence="2">Cell membrane</location>
        <topology evidence="2">Multi-pass membrane protein</topology>
    </subcellularLocation>
</comment>
<dbReference type="GO" id="GO:0005886">
    <property type="term" value="C:plasma membrane"/>
    <property type="evidence" value="ECO:0007669"/>
    <property type="project" value="UniProtKB-SubCell"/>
</dbReference>
<keyword evidence="4" id="KW-1003">Cell membrane</keyword>
<dbReference type="GO" id="GO:0004673">
    <property type="term" value="F:protein histidine kinase activity"/>
    <property type="evidence" value="ECO:0007669"/>
    <property type="project" value="UniProtKB-EC"/>
</dbReference>
<keyword evidence="9 12" id="KW-1133">Transmembrane helix</keyword>
<reference evidence="14 15" key="1">
    <citation type="submission" date="2018-10" db="EMBL/GenBank/DDBJ databases">
        <authorList>
            <person name="Li J."/>
        </authorList>
    </citation>
    <scope>NUCLEOTIDE SEQUENCE [LARGE SCALE GENOMIC DNA]</scope>
    <source>
        <strain evidence="14 15">JCM 11654</strain>
    </source>
</reference>
<keyword evidence="8" id="KW-0418">Kinase</keyword>
<dbReference type="InterPro" id="IPR036890">
    <property type="entry name" value="HATPase_C_sf"/>
</dbReference>
<dbReference type="InterPro" id="IPR029151">
    <property type="entry name" value="Sensor-like_sf"/>
</dbReference>
<evidence type="ECO:0000256" key="8">
    <source>
        <dbReference type="ARBA" id="ARBA00022777"/>
    </source>
</evidence>
<comment type="catalytic activity">
    <reaction evidence="1">
        <text>ATP + protein L-histidine = ADP + protein N-phospho-L-histidine.</text>
        <dbReference type="EC" id="2.7.13.3"/>
    </reaction>
</comment>
<evidence type="ECO:0000256" key="3">
    <source>
        <dbReference type="ARBA" id="ARBA00012438"/>
    </source>
</evidence>
<keyword evidence="15" id="KW-1185">Reference proteome</keyword>
<protein>
    <recommendedName>
        <fullName evidence="3">histidine kinase</fullName>
        <ecNumber evidence="3">2.7.13.3</ecNumber>
    </recommendedName>
</protein>
<keyword evidence="7 12" id="KW-0812">Transmembrane</keyword>
<evidence type="ECO:0000313" key="15">
    <source>
        <dbReference type="Proteomes" id="UP000269438"/>
    </source>
</evidence>
<dbReference type="GO" id="GO:0000160">
    <property type="term" value="P:phosphorelay signal transduction system"/>
    <property type="evidence" value="ECO:0007669"/>
    <property type="project" value="UniProtKB-KW"/>
</dbReference>
<evidence type="ECO:0000256" key="2">
    <source>
        <dbReference type="ARBA" id="ARBA00004651"/>
    </source>
</evidence>
<dbReference type="SUPFAM" id="SSF103190">
    <property type="entry name" value="Sensory domain-like"/>
    <property type="match status" value="1"/>
</dbReference>
<dbReference type="RefSeq" id="WP_121688889.1">
    <property type="nucleotide sequence ID" value="NZ_RCUY01000009.1"/>
</dbReference>
<evidence type="ECO:0000256" key="12">
    <source>
        <dbReference type="SAM" id="Phobius"/>
    </source>
</evidence>
<evidence type="ECO:0000256" key="6">
    <source>
        <dbReference type="ARBA" id="ARBA00022679"/>
    </source>
</evidence>
<dbReference type="OrthoDB" id="9792686at2"/>
<dbReference type="SMART" id="SM00387">
    <property type="entry name" value="HATPase_c"/>
    <property type="match status" value="1"/>
</dbReference>
<dbReference type="InterPro" id="IPR004358">
    <property type="entry name" value="Sig_transdc_His_kin-like_C"/>
</dbReference>
<evidence type="ECO:0000256" key="4">
    <source>
        <dbReference type="ARBA" id="ARBA00022475"/>
    </source>
</evidence>